<accession>A0A382NFF4</accession>
<protein>
    <recommendedName>
        <fullName evidence="4">Scaffolding protein</fullName>
    </recommendedName>
</protein>
<feature type="region of interest" description="Disordered" evidence="2">
    <location>
        <begin position="1"/>
        <end position="23"/>
    </location>
</feature>
<feature type="region of interest" description="Disordered" evidence="2">
    <location>
        <begin position="84"/>
        <end position="106"/>
    </location>
</feature>
<reference evidence="3" key="1">
    <citation type="submission" date="2018-05" db="EMBL/GenBank/DDBJ databases">
        <authorList>
            <person name="Lanie J.A."/>
            <person name="Ng W.-L."/>
            <person name="Kazmierczak K.M."/>
            <person name="Andrzejewski T.M."/>
            <person name="Davidsen T.M."/>
            <person name="Wayne K.J."/>
            <person name="Tettelin H."/>
            <person name="Glass J.I."/>
            <person name="Rusch D."/>
            <person name="Podicherti R."/>
            <person name="Tsui H.-C.T."/>
            <person name="Winkler M.E."/>
        </authorList>
    </citation>
    <scope>NUCLEOTIDE SEQUENCE</scope>
</reference>
<evidence type="ECO:0000313" key="3">
    <source>
        <dbReference type="EMBL" id="SVC59055.1"/>
    </source>
</evidence>
<feature type="coiled-coil region" evidence="1">
    <location>
        <begin position="42"/>
        <end position="72"/>
    </location>
</feature>
<organism evidence="3">
    <name type="scientific">marine metagenome</name>
    <dbReference type="NCBI Taxonomy" id="408172"/>
    <lineage>
        <taxon>unclassified sequences</taxon>
        <taxon>metagenomes</taxon>
        <taxon>ecological metagenomes</taxon>
    </lineage>
</organism>
<dbReference type="AlphaFoldDB" id="A0A382NFF4"/>
<feature type="region of interest" description="Disordered" evidence="2">
    <location>
        <begin position="185"/>
        <end position="228"/>
    </location>
</feature>
<evidence type="ECO:0000256" key="1">
    <source>
        <dbReference type="SAM" id="Coils"/>
    </source>
</evidence>
<name>A0A382NFF4_9ZZZZ</name>
<gene>
    <name evidence="3" type="ORF">METZ01_LOCUS311909</name>
</gene>
<keyword evidence="1" id="KW-0175">Coiled coil</keyword>
<evidence type="ECO:0008006" key="4">
    <source>
        <dbReference type="Google" id="ProtNLM"/>
    </source>
</evidence>
<feature type="compositionally biased region" description="Polar residues" evidence="2">
    <location>
        <begin position="195"/>
        <end position="209"/>
    </location>
</feature>
<evidence type="ECO:0000256" key="2">
    <source>
        <dbReference type="SAM" id="MobiDB-lite"/>
    </source>
</evidence>
<feature type="compositionally biased region" description="Polar residues" evidence="2">
    <location>
        <begin position="1"/>
        <end position="20"/>
    </location>
</feature>
<proteinExistence type="predicted"/>
<dbReference type="EMBL" id="UINC01099633">
    <property type="protein sequence ID" value="SVC59055.1"/>
    <property type="molecule type" value="Genomic_DNA"/>
</dbReference>
<sequence>MDTPESSSEVAAEPTGSTYTVKVDGAESEVTLSELQQGYQRQADYTRKTQELASERQRLEQAEAIVSALEADPQGALTALSSAFGIEDSRQPSSTDEWEDEPDPQEQRIASLEATVAQQTRATRQTALEKEVAVLHSKYGDFDADALYRHALSNRIPNLEAAYAHMNFGSLATYAGKLHQEREITESKRSAKVESGTSRQAGVVTSTASEKPMSIREAFANAKKEHGT</sequence>